<evidence type="ECO:0000313" key="3">
    <source>
        <dbReference type="EMBL" id="NEN53517.1"/>
    </source>
</evidence>
<feature type="transmembrane region" description="Helical" evidence="1">
    <location>
        <begin position="89"/>
        <end position="110"/>
    </location>
</feature>
<proteinExistence type="predicted"/>
<protein>
    <recommendedName>
        <fullName evidence="6">Phosphatase PAP2 family protein</fullName>
    </recommendedName>
</protein>
<name>A0A6P0HC93_9ACTN</name>
<dbReference type="Proteomes" id="UP000471152">
    <property type="component" value="Unassembled WGS sequence"/>
</dbReference>
<evidence type="ECO:0000256" key="1">
    <source>
        <dbReference type="SAM" id="Phobius"/>
    </source>
</evidence>
<reference evidence="3 5" key="2">
    <citation type="submission" date="2020-02" db="EMBL/GenBank/DDBJ databases">
        <title>The WGS of Modestobacter muralis DSM 100205.</title>
        <authorList>
            <person name="Jiang Z."/>
        </authorList>
    </citation>
    <scope>NUCLEOTIDE SEQUENCE [LARGE SCALE GENOMIC DNA]</scope>
    <source>
        <strain evidence="3 5">DSM 100205</strain>
    </source>
</reference>
<evidence type="ECO:0000313" key="4">
    <source>
        <dbReference type="Proteomes" id="UP000468828"/>
    </source>
</evidence>
<dbReference type="EMBL" id="JAAGWH010000069">
    <property type="protein sequence ID" value="NEK96598.1"/>
    <property type="molecule type" value="Genomic_DNA"/>
</dbReference>
<accession>A0A6P0HC93</accession>
<feature type="transmembrane region" description="Helical" evidence="1">
    <location>
        <begin position="116"/>
        <end position="134"/>
    </location>
</feature>
<gene>
    <name evidence="3" type="ORF">G3R41_21680</name>
    <name evidence="2" type="ORF">GCU67_20865</name>
</gene>
<dbReference type="RefSeq" id="WP_163613393.1">
    <property type="nucleotide sequence ID" value="NZ_JAAGWB010000073.1"/>
</dbReference>
<keyword evidence="1" id="KW-0472">Membrane</keyword>
<keyword evidence="1" id="KW-0812">Transmembrane</keyword>
<dbReference type="EMBL" id="JAAGWB010000073">
    <property type="protein sequence ID" value="NEN53517.1"/>
    <property type="molecule type" value="Genomic_DNA"/>
</dbReference>
<feature type="transmembrane region" description="Helical" evidence="1">
    <location>
        <begin position="146"/>
        <end position="174"/>
    </location>
</feature>
<feature type="transmembrane region" description="Helical" evidence="1">
    <location>
        <begin position="186"/>
        <end position="204"/>
    </location>
</feature>
<evidence type="ECO:0008006" key="6">
    <source>
        <dbReference type="Google" id="ProtNLM"/>
    </source>
</evidence>
<evidence type="ECO:0000313" key="5">
    <source>
        <dbReference type="Proteomes" id="UP000471152"/>
    </source>
</evidence>
<keyword evidence="1" id="KW-1133">Transmembrane helix</keyword>
<dbReference type="Proteomes" id="UP000468828">
    <property type="component" value="Unassembled WGS sequence"/>
</dbReference>
<evidence type="ECO:0000313" key="2">
    <source>
        <dbReference type="EMBL" id="NEK96598.1"/>
    </source>
</evidence>
<dbReference type="AlphaFoldDB" id="A0A6P0HC93"/>
<keyword evidence="4" id="KW-1185">Reference proteome</keyword>
<reference evidence="2 4" key="1">
    <citation type="submission" date="2020-01" db="EMBL/GenBank/DDBJ databases">
        <title>the WGS Modestobacter muralis CPCC 204518.</title>
        <authorList>
            <person name="Jiang Z."/>
        </authorList>
    </citation>
    <scope>NUCLEOTIDE SEQUENCE [LARGE SCALE GENOMIC DNA]</scope>
    <source>
        <strain evidence="2 4">DSM 100205</strain>
    </source>
</reference>
<organism evidence="3 5">
    <name type="scientific">Modestobacter muralis</name>
    <dbReference type="NCBI Taxonomy" id="1608614"/>
    <lineage>
        <taxon>Bacteria</taxon>
        <taxon>Bacillati</taxon>
        <taxon>Actinomycetota</taxon>
        <taxon>Actinomycetes</taxon>
        <taxon>Geodermatophilales</taxon>
        <taxon>Geodermatophilaceae</taxon>
        <taxon>Modestobacter</taxon>
    </lineage>
</organism>
<comment type="caution">
    <text evidence="3">The sequence shown here is derived from an EMBL/GenBank/DDBJ whole genome shotgun (WGS) entry which is preliminary data.</text>
</comment>
<sequence>MTTDTRTTDGTAVRRTLADRLAAFINEASSPILANPLVSIAVGASTGSWRWTALLTVFTGVLPAGVIFGALAVQRISDHHVTDRDERPLIMASILGSLVLGLAVCLIGGAPGPVTAVDAAMLTTLGVLAVITIVGRWKVSVHSAVWAGIAAMLALTFGPWALLTALAVPVVVWGRVHVRDHTLPQAVVGALTGAVVAGLTFALIH</sequence>
<feature type="transmembrane region" description="Helical" evidence="1">
    <location>
        <begin position="51"/>
        <end position="73"/>
    </location>
</feature>